<sequence>MLFLHRVQTVTFTSPRYQKLCKDIQTEMDANCGSSRRRSRDQSQGFKGISPDDNNHTYGNSIFPNRDCVELHSESGAGLMTLLEELWLWVKLKDEELTRQNTTGDDINNLLQQQVYCMALQRQLSSRRLDFECPLKQVCLLPLQHVDTLSESNVKEAAESALQERSMWLAHAVLDEATDVQHHWDRFCFNTASWQQQVSWVLRKLQDLQDAMYQLDLGLADMENKWEGWCSEGQTLVSYMQDDFEESQSFIGGTAELHSGAKDISSSLIPLPDIHLAPISSLPPHSSKTQLDISEAPAMNQHRQVLDTQVDNRLLSQDFLSVSVQYPWQRAVLHNSVPYYINHEKQTTSWDHPMMTQLFQSMTELRHVRFSAYRTALKSRRVQKALCLDLLELAMAQGIFEQHQLTHNEQVLEVPAIITCLLTIYTELQQVYPDLIDIPLCVDLCLNWLLNVYDRDRSGKVQVLSMKIGLLSFSKGHLEEKYEYLFTQVASSAGVCNPKQLALLLHTTIQIPYELGEAAAFGGSNVEPSVHSCFQHVGHKDTVDLEQFVEWMHLEPQSMVWLPVLHRLSAAETSKHKAKCNICKECPMVGFRYRSLKHFNYDVCQRCFFTGRTTRSHKLTYPMVEYCTPTTSGEDVRDFTKVLKNKFRSKKYFTKHPRLGYLPVQTIDLDMNEEYTYSQMSLQSLQRTPCVQQDSGHAGSGTHQTDFFSGGSDKLQPCHCICLTTQ</sequence>
<gene>
    <name evidence="1" type="ORF">PGIGA_G00016470</name>
</gene>
<accession>A0ACC5WUB4</accession>
<reference evidence="1 2" key="1">
    <citation type="journal article" date="2022" name="bioRxiv">
        <title>An ancient truncated duplication of the anti-Mullerian hormone receptor type 2 gene is a potential conserved master sex determinant in the Pangasiidae catfish family.</title>
        <authorList>
            <person name="Wen M."/>
            <person name="Pan Q."/>
            <person name="Jouanno E."/>
            <person name="Montfort J."/>
            <person name="Zahm M."/>
            <person name="Cabau C."/>
            <person name="Klopp C."/>
            <person name="Iampietro C."/>
            <person name="Roques C."/>
            <person name="Bouchez O."/>
            <person name="Castinel A."/>
            <person name="Donnadieu C."/>
            <person name="Parrinello H."/>
            <person name="Poncet C."/>
            <person name="Belmonte E."/>
            <person name="Gautier V."/>
            <person name="Avarre J.-C."/>
            <person name="Dugue R."/>
            <person name="Gustiano R."/>
            <person name="Ha T.T.T."/>
            <person name="Campet M."/>
            <person name="Sriphairoj K."/>
            <person name="Ribolli J."/>
            <person name="de Almeida F.L."/>
            <person name="Desvignes T."/>
            <person name="Postlethwait J.H."/>
            <person name="Bucao C.F."/>
            <person name="Robinson-Rechavi M."/>
            <person name="Bobe J."/>
            <person name="Herpin A."/>
            <person name="Guiguen Y."/>
        </authorList>
    </citation>
    <scope>NUCLEOTIDE SEQUENCE [LARGE SCALE GENOMIC DNA]</scope>
    <source>
        <strain evidence="1">YG-Dec2019</strain>
    </source>
</reference>
<dbReference type="EMBL" id="CM040463">
    <property type="protein sequence ID" value="MCI4382586.1"/>
    <property type="molecule type" value="Genomic_DNA"/>
</dbReference>
<keyword evidence="2" id="KW-1185">Reference proteome</keyword>
<proteinExistence type="predicted"/>
<name>A0ACC5WUB4_PANGG</name>
<protein>
    <submittedName>
        <fullName evidence="1">Uncharacterized protein</fullName>
    </submittedName>
</protein>
<dbReference type="Proteomes" id="UP000829447">
    <property type="component" value="Linkage Group LG10"/>
</dbReference>
<evidence type="ECO:0000313" key="2">
    <source>
        <dbReference type="Proteomes" id="UP000829447"/>
    </source>
</evidence>
<evidence type="ECO:0000313" key="1">
    <source>
        <dbReference type="EMBL" id="MCI4382586.1"/>
    </source>
</evidence>
<comment type="caution">
    <text evidence="1">The sequence shown here is derived from an EMBL/GenBank/DDBJ whole genome shotgun (WGS) entry which is preliminary data.</text>
</comment>
<organism evidence="1 2">
    <name type="scientific">Pangasianodon gigas</name>
    <name type="common">Mekong giant catfish</name>
    <name type="synonym">Pangasius gigas</name>
    <dbReference type="NCBI Taxonomy" id="30993"/>
    <lineage>
        <taxon>Eukaryota</taxon>
        <taxon>Metazoa</taxon>
        <taxon>Chordata</taxon>
        <taxon>Craniata</taxon>
        <taxon>Vertebrata</taxon>
        <taxon>Euteleostomi</taxon>
        <taxon>Actinopterygii</taxon>
        <taxon>Neopterygii</taxon>
        <taxon>Teleostei</taxon>
        <taxon>Ostariophysi</taxon>
        <taxon>Siluriformes</taxon>
        <taxon>Pangasiidae</taxon>
        <taxon>Pangasianodon</taxon>
    </lineage>
</organism>